<dbReference type="InterPro" id="IPR032638">
    <property type="entry name" value="Porin_5"/>
</dbReference>
<evidence type="ECO:0008006" key="5">
    <source>
        <dbReference type="Google" id="ProtNLM"/>
    </source>
</evidence>
<dbReference type="Proteomes" id="UP000590740">
    <property type="component" value="Unassembled WGS sequence"/>
</dbReference>
<evidence type="ECO:0000313" key="4">
    <source>
        <dbReference type="Proteomes" id="UP000590740"/>
    </source>
</evidence>
<keyword evidence="2" id="KW-0732">Signal</keyword>
<reference evidence="3 4" key="1">
    <citation type="submission" date="2020-08" db="EMBL/GenBank/DDBJ databases">
        <title>Genomic Encyclopedia of Type Strains, Phase IV (KMG-IV): sequencing the most valuable type-strain genomes for metagenomic binning, comparative biology and taxonomic classification.</title>
        <authorList>
            <person name="Goeker M."/>
        </authorList>
    </citation>
    <scope>NUCLEOTIDE SEQUENCE [LARGE SCALE GENOMIC DNA]</scope>
    <source>
        <strain evidence="3 4">DSM 12252</strain>
    </source>
</reference>
<evidence type="ECO:0000256" key="2">
    <source>
        <dbReference type="SAM" id="SignalP"/>
    </source>
</evidence>
<keyword evidence="4" id="KW-1185">Reference proteome</keyword>
<proteinExistence type="predicted"/>
<dbReference type="RefSeq" id="WP_184340902.1">
    <property type="nucleotide sequence ID" value="NZ_JACHIG010000007.1"/>
</dbReference>
<name>A0A7W7YCP9_9BACT</name>
<dbReference type="EMBL" id="JACHIG010000007">
    <property type="protein sequence ID" value="MBB5033766.1"/>
    <property type="molecule type" value="Genomic_DNA"/>
</dbReference>
<feature type="signal peptide" evidence="2">
    <location>
        <begin position="1"/>
        <end position="22"/>
    </location>
</feature>
<dbReference type="Pfam" id="PF16930">
    <property type="entry name" value="Porin_5"/>
    <property type="match status" value="1"/>
</dbReference>
<feature type="region of interest" description="Disordered" evidence="1">
    <location>
        <begin position="64"/>
        <end position="104"/>
    </location>
</feature>
<sequence length="667" mass="72188">MLNTRIYHLVLPGLLSLTTASAWSQTASGKNAPASPAPTAAAQADAALPLPAKITVAEASAAAAGPSLKDLPPSQLFDSNGLPVPTAAPTPPPPVEEEDDEPSMAESLAVNLVKRMVERGMMSPEDAKDLFRVAEADVAAAKAKRRERKAAAQEIALATGTPLPGAPGGAGAGTDATGEKIRVSYVPEFVKKELRDQIKDELVLEAKKGGILAPTLLPEWVSAWKPFVDFRMRYEYDSFPSGNDVSGAFPNFNVINSGQPYDTSSKQFAPQLNSNQNRERIRMRLRLGTEVDLGENFTLGVRVGTGDSNSPVSGNQTLGSTNTAPGGNFSQQGGQFAKYAIWLDRAFLRWDPVDSFAFTIGRFDNPFFSTNAIWSDDIGFDGIVIKSRYKVNEGVEPFLTLGTFPIFNTDYNVASNQPAKFASHDKWLHASQVGVDWKINKDWHAKIASAYYYFQNVQGQLSNPYAPQNAEDAGNTDSTRPTFAQKGNSYRALRKIISNASNGFGTINQFQYYGLASSFRVGTVTARIDYDGFEPFQISLLAEYLQNFAFNKSAAGAVAVNNLDANGFAGGNKAWDLNLRFGTAGMQKRGDWMTYIGYTHRESDSVVDGFNDQNFGGGGTNLEGYTVGAAMALSHRVNAAVRFMSASQIAGPQFKSDIFMFDINAKF</sequence>
<dbReference type="AlphaFoldDB" id="A0A7W7YCP9"/>
<feature type="chain" id="PRO_5031156521" description="Porin" evidence="2">
    <location>
        <begin position="23"/>
        <end position="667"/>
    </location>
</feature>
<protein>
    <recommendedName>
        <fullName evidence="5">Porin</fullName>
    </recommendedName>
</protein>
<comment type="caution">
    <text evidence="3">The sequence shown here is derived from an EMBL/GenBank/DDBJ whole genome shotgun (WGS) entry which is preliminary data.</text>
</comment>
<accession>A0A7W7YCP9</accession>
<evidence type="ECO:0000256" key="1">
    <source>
        <dbReference type="SAM" id="MobiDB-lite"/>
    </source>
</evidence>
<organism evidence="3 4">
    <name type="scientific">Prosthecobacter vanneervenii</name>
    <dbReference type="NCBI Taxonomy" id="48466"/>
    <lineage>
        <taxon>Bacteria</taxon>
        <taxon>Pseudomonadati</taxon>
        <taxon>Verrucomicrobiota</taxon>
        <taxon>Verrucomicrobiia</taxon>
        <taxon>Verrucomicrobiales</taxon>
        <taxon>Verrucomicrobiaceae</taxon>
        <taxon>Prosthecobacter</taxon>
    </lineage>
</organism>
<evidence type="ECO:0000313" key="3">
    <source>
        <dbReference type="EMBL" id="MBB5033766.1"/>
    </source>
</evidence>
<gene>
    <name evidence="3" type="ORF">HNQ65_003356</name>
</gene>